<feature type="signal peptide" evidence="1">
    <location>
        <begin position="1"/>
        <end position="31"/>
    </location>
</feature>
<dbReference type="EMBL" id="BMME01000001">
    <property type="protein sequence ID" value="GGJ98593.1"/>
    <property type="molecule type" value="Genomic_DNA"/>
</dbReference>
<evidence type="ECO:0000313" key="2">
    <source>
        <dbReference type="EMBL" id="GGJ98593.1"/>
    </source>
</evidence>
<dbReference type="Proteomes" id="UP000599009">
    <property type="component" value="Unassembled WGS sequence"/>
</dbReference>
<reference evidence="3" key="1">
    <citation type="journal article" date="2019" name="Int. J. Syst. Evol. Microbiol.">
        <title>The Global Catalogue of Microorganisms (GCM) 10K type strain sequencing project: providing services to taxonomists for standard genome sequencing and annotation.</title>
        <authorList>
            <consortium name="The Broad Institute Genomics Platform"/>
            <consortium name="The Broad Institute Genome Sequencing Center for Infectious Disease"/>
            <person name="Wu L."/>
            <person name="Ma J."/>
        </authorList>
    </citation>
    <scope>NUCLEOTIDE SEQUENCE [LARGE SCALE GENOMIC DNA]</scope>
    <source>
        <strain evidence="3">CGMCC 1.8985</strain>
    </source>
</reference>
<keyword evidence="3" id="KW-1185">Reference proteome</keyword>
<evidence type="ECO:0000313" key="3">
    <source>
        <dbReference type="Proteomes" id="UP000599009"/>
    </source>
</evidence>
<organism evidence="2 3">
    <name type="scientific">Luteimonas terricola</name>
    <dbReference type="NCBI Taxonomy" id="645597"/>
    <lineage>
        <taxon>Bacteria</taxon>
        <taxon>Pseudomonadati</taxon>
        <taxon>Pseudomonadota</taxon>
        <taxon>Gammaproteobacteria</taxon>
        <taxon>Lysobacterales</taxon>
        <taxon>Lysobacteraceae</taxon>
        <taxon>Luteimonas</taxon>
    </lineage>
</organism>
<evidence type="ECO:0000256" key="1">
    <source>
        <dbReference type="SAM" id="SignalP"/>
    </source>
</evidence>
<protein>
    <recommendedName>
        <fullName evidence="4">DUF4424 domain-containing protein</fullName>
    </recommendedName>
</protein>
<name>A0ABQ2E9F9_9GAMM</name>
<feature type="chain" id="PRO_5047282112" description="DUF4424 domain-containing protein" evidence="1">
    <location>
        <begin position="32"/>
        <end position="216"/>
    </location>
</feature>
<keyword evidence="1" id="KW-0732">Signal</keyword>
<comment type="caution">
    <text evidence="2">The sequence shown here is derived from an EMBL/GenBank/DDBJ whole genome shotgun (WGS) entry which is preliminary data.</text>
</comment>
<gene>
    <name evidence="2" type="ORF">GCM10011394_04550</name>
</gene>
<accession>A0ABQ2E9F9</accession>
<sequence>MALNTIQRAGGVLAAVLSAAAAIPHPVAAQAQTESEAVNEEEQVARISVSGEGAVLEAAFDPDGQRLAVRYRISNSGDVPLVVFDRGDSHAVLTKRLVAGDVPAPRVENGADGLTLSHAAHALPDPAPTVPPMPLATKLGPGERLDAGFELDLSLFSDAARVRWCLGVMPFDEAVLRPATSAGDVAVWSASFGVVERQQLLCTPWFDVAAGVFEGG</sequence>
<evidence type="ECO:0008006" key="4">
    <source>
        <dbReference type="Google" id="ProtNLM"/>
    </source>
</evidence>
<proteinExistence type="predicted"/>